<accession>A0A1Z5KP46</accession>
<keyword evidence="4 7" id="KW-1133">Transmembrane helix</keyword>
<feature type="transmembrane region" description="Helical" evidence="7">
    <location>
        <begin position="306"/>
        <end position="325"/>
    </location>
</feature>
<comment type="subcellular location">
    <subcellularLocation>
        <location evidence="1">Membrane</location>
        <topology evidence="1">Multi-pass membrane protein</topology>
    </subcellularLocation>
</comment>
<dbReference type="GO" id="GO:0042910">
    <property type="term" value="F:xenobiotic transmembrane transporter activity"/>
    <property type="evidence" value="ECO:0007669"/>
    <property type="project" value="InterPro"/>
</dbReference>
<feature type="transmembrane region" description="Helical" evidence="7">
    <location>
        <begin position="512"/>
        <end position="532"/>
    </location>
</feature>
<feature type="transmembrane region" description="Helical" evidence="7">
    <location>
        <begin position="564"/>
        <end position="584"/>
    </location>
</feature>
<feature type="region of interest" description="Disordered" evidence="6">
    <location>
        <begin position="30"/>
        <end position="56"/>
    </location>
</feature>
<evidence type="ECO:0000256" key="6">
    <source>
        <dbReference type="SAM" id="MobiDB-lite"/>
    </source>
</evidence>
<dbReference type="InParanoid" id="A0A1Z5KP46"/>
<evidence type="ECO:0000256" key="3">
    <source>
        <dbReference type="ARBA" id="ARBA00022692"/>
    </source>
</evidence>
<proteinExistence type="inferred from homology"/>
<feature type="compositionally biased region" description="Low complexity" evidence="6">
    <location>
        <begin position="41"/>
        <end position="50"/>
    </location>
</feature>
<comment type="similarity">
    <text evidence="2">Belongs to the multi antimicrobial extrusion (MATE) (TC 2.A.66.1) family.</text>
</comment>
<dbReference type="PANTHER" id="PTHR42893:SF9">
    <property type="entry name" value="PROTEIN DETOXIFICATION 46, CHLOROPLASTIC"/>
    <property type="match status" value="1"/>
</dbReference>
<evidence type="ECO:0000256" key="5">
    <source>
        <dbReference type="ARBA" id="ARBA00023136"/>
    </source>
</evidence>
<comment type="caution">
    <text evidence="8">The sequence shown here is derived from an EMBL/GenBank/DDBJ whole genome shotgun (WGS) entry which is preliminary data.</text>
</comment>
<name>A0A1Z5KP46_FISSO</name>
<sequence length="603" mass="65791">MFSSKRRIFVFTAFWYIHIRVNGFVARPFSRQNSASERSRSTSMTTTPSPNNHRPQTLFLEETTGPLRLTSQTETLLSNDDFSSNITRVSNDVETAAFSSQEDSTSSVSSKESTTLYQLPSYRQLVVYTLATVAIWMAEPLLSLVDTTVVGLTQGATSTVQVASMGPATTLFDSILYGCWFLAVATTSQVAQALAKRDYSELQTVVRNVLGVSLTLGCGVTAFLMLCGPFILRTMVQSSASAPSLVHYASQYTRIRALVAIPAIASQVLQSTCLATLDVRTPAIAVLVASVVNIVGDLLLSPTMGVVGAAWATAAATVASTGILFRAVMKQMQQWEEEANEKTRTDALDDEALNEKVPIVSDTSLRTWIKTWRTVSSMFSLPNGRQFVELLRLSGPLFYAINAKLACYSALTIRCAPFGVTALAAFNIMMRIFCSFACFGYSLSQAAQSFVPAALLSNDETKNFRGIMKRLLLIGATMALVNQGATFTLSRFGRFFTTDAGVVSMLHDSNMFLGLALVLHPVTMLLEGAVIGMRDFKSLVATYTITLGVHLGVLKFLTISLSEVWRAFFIFQLVTMGLYSGCIWTRKVVKNKLKTSKEALVAL</sequence>
<dbReference type="OrthoDB" id="423427at2759"/>
<evidence type="ECO:0000256" key="1">
    <source>
        <dbReference type="ARBA" id="ARBA00004141"/>
    </source>
</evidence>
<dbReference type="AlphaFoldDB" id="A0A1Z5KP46"/>
<keyword evidence="9" id="KW-1185">Reference proteome</keyword>
<feature type="transmembrane region" description="Helical" evidence="7">
    <location>
        <begin position="539"/>
        <end position="558"/>
    </location>
</feature>
<dbReference type="InterPro" id="IPR044644">
    <property type="entry name" value="DinF-like"/>
</dbReference>
<feature type="transmembrane region" description="Helical" evidence="7">
    <location>
        <begin position="125"/>
        <end position="145"/>
    </location>
</feature>
<organism evidence="8 9">
    <name type="scientific">Fistulifera solaris</name>
    <name type="common">Oleaginous diatom</name>
    <dbReference type="NCBI Taxonomy" id="1519565"/>
    <lineage>
        <taxon>Eukaryota</taxon>
        <taxon>Sar</taxon>
        <taxon>Stramenopiles</taxon>
        <taxon>Ochrophyta</taxon>
        <taxon>Bacillariophyta</taxon>
        <taxon>Bacillariophyceae</taxon>
        <taxon>Bacillariophycidae</taxon>
        <taxon>Naviculales</taxon>
        <taxon>Naviculaceae</taxon>
        <taxon>Fistulifera</taxon>
    </lineage>
</organism>
<evidence type="ECO:0000256" key="2">
    <source>
        <dbReference type="ARBA" id="ARBA00010199"/>
    </source>
</evidence>
<dbReference type="GO" id="GO:0016020">
    <property type="term" value="C:membrane"/>
    <property type="evidence" value="ECO:0007669"/>
    <property type="project" value="UniProtKB-SubCell"/>
</dbReference>
<dbReference type="InterPro" id="IPR002528">
    <property type="entry name" value="MATE_fam"/>
</dbReference>
<dbReference type="Pfam" id="PF01554">
    <property type="entry name" value="MatE"/>
    <property type="match status" value="2"/>
</dbReference>
<dbReference type="PANTHER" id="PTHR42893">
    <property type="entry name" value="PROTEIN DETOXIFICATION 44, CHLOROPLASTIC-RELATED"/>
    <property type="match status" value="1"/>
</dbReference>
<dbReference type="EMBL" id="BDSP01000259">
    <property type="protein sequence ID" value="GAX27708.1"/>
    <property type="molecule type" value="Genomic_DNA"/>
</dbReference>
<dbReference type="Proteomes" id="UP000198406">
    <property type="component" value="Unassembled WGS sequence"/>
</dbReference>
<evidence type="ECO:0000256" key="7">
    <source>
        <dbReference type="SAM" id="Phobius"/>
    </source>
</evidence>
<evidence type="ECO:0008006" key="10">
    <source>
        <dbReference type="Google" id="ProtNLM"/>
    </source>
</evidence>
<evidence type="ECO:0000313" key="9">
    <source>
        <dbReference type="Proteomes" id="UP000198406"/>
    </source>
</evidence>
<protein>
    <recommendedName>
        <fullName evidence="10">Multidrug resistance protein, MATE family</fullName>
    </recommendedName>
</protein>
<evidence type="ECO:0000256" key="4">
    <source>
        <dbReference type="ARBA" id="ARBA00022989"/>
    </source>
</evidence>
<evidence type="ECO:0000313" key="8">
    <source>
        <dbReference type="EMBL" id="GAX27708.1"/>
    </source>
</evidence>
<feature type="transmembrane region" description="Helical" evidence="7">
    <location>
        <begin position="207"/>
        <end position="232"/>
    </location>
</feature>
<dbReference type="GO" id="GO:0015297">
    <property type="term" value="F:antiporter activity"/>
    <property type="evidence" value="ECO:0007669"/>
    <property type="project" value="InterPro"/>
</dbReference>
<feature type="transmembrane region" description="Helical" evidence="7">
    <location>
        <begin position="471"/>
        <end position="492"/>
    </location>
</feature>
<gene>
    <name evidence="8" type="ORF">FisN_13Hh195</name>
</gene>
<keyword evidence="5 7" id="KW-0472">Membrane</keyword>
<reference evidence="8 9" key="1">
    <citation type="journal article" date="2015" name="Plant Cell">
        <title>Oil accumulation by the oleaginous diatom Fistulifera solaris as revealed by the genome and transcriptome.</title>
        <authorList>
            <person name="Tanaka T."/>
            <person name="Maeda Y."/>
            <person name="Veluchamy A."/>
            <person name="Tanaka M."/>
            <person name="Abida H."/>
            <person name="Marechal E."/>
            <person name="Bowler C."/>
            <person name="Muto M."/>
            <person name="Sunaga Y."/>
            <person name="Tanaka M."/>
            <person name="Yoshino T."/>
            <person name="Taniguchi T."/>
            <person name="Fukuda Y."/>
            <person name="Nemoto M."/>
            <person name="Matsumoto M."/>
            <person name="Wong P.S."/>
            <person name="Aburatani S."/>
            <person name="Fujibuchi W."/>
        </authorList>
    </citation>
    <scope>NUCLEOTIDE SEQUENCE [LARGE SCALE GENOMIC DNA]</scope>
    <source>
        <strain evidence="8 9">JPCC DA0580</strain>
    </source>
</reference>
<keyword evidence="3 7" id="KW-0812">Transmembrane</keyword>